<organism evidence="3 5">
    <name type="scientific">Pseudoalteromonas maricaloris</name>
    <dbReference type="NCBI Taxonomy" id="184924"/>
    <lineage>
        <taxon>Bacteria</taxon>
        <taxon>Pseudomonadati</taxon>
        <taxon>Pseudomonadota</taxon>
        <taxon>Gammaproteobacteria</taxon>
        <taxon>Alteromonadales</taxon>
        <taxon>Pseudoalteromonadaceae</taxon>
        <taxon>Pseudoalteromonas</taxon>
    </lineage>
</organism>
<dbReference type="PANTHER" id="PTHR11487:SF0">
    <property type="entry name" value="S-ACYL FATTY ACID SYNTHASE THIOESTERASE, MEDIUM CHAIN"/>
    <property type="match status" value="1"/>
</dbReference>
<dbReference type="InterPro" id="IPR012223">
    <property type="entry name" value="TEII"/>
</dbReference>
<protein>
    <submittedName>
        <fullName evidence="3 4">Thioesterase</fullName>
    </submittedName>
</protein>
<evidence type="ECO:0000313" key="3">
    <source>
        <dbReference type="EMBL" id="NLR20371.1"/>
    </source>
</evidence>
<dbReference type="GO" id="GO:0008610">
    <property type="term" value="P:lipid biosynthetic process"/>
    <property type="evidence" value="ECO:0007669"/>
    <property type="project" value="TreeGrafter"/>
</dbReference>
<comment type="similarity">
    <text evidence="1">Belongs to the thioesterase family.</text>
</comment>
<evidence type="ECO:0000313" key="6">
    <source>
        <dbReference type="Proteomes" id="UP001304419"/>
    </source>
</evidence>
<dbReference type="Pfam" id="PF00975">
    <property type="entry name" value="Thioesterase"/>
    <property type="match status" value="1"/>
</dbReference>
<reference evidence="4 6" key="2">
    <citation type="submission" date="2023-10" db="EMBL/GenBank/DDBJ databases">
        <title>To unveil natural product biosynthetic capacity in Pseudoalteromonas.</title>
        <authorList>
            <person name="Wang J."/>
        </authorList>
    </citation>
    <scope>NUCLEOTIDE SEQUENCE [LARGE SCALE GENOMIC DNA]</scope>
    <source>
        <strain evidence="4 6">DSM 15914</strain>
    </source>
</reference>
<dbReference type="EMBL" id="WEIA01000001">
    <property type="protein sequence ID" value="NLR20371.1"/>
    <property type="molecule type" value="Genomic_DNA"/>
</dbReference>
<dbReference type="RefSeq" id="WP_039497727.1">
    <property type="nucleotide sequence ID" value="NZ_CBCSDF010000006.1"/>
</dbReference>
<evidence type="ECO:0000313" key="5">
    <source>
        <dbReference type="Proteomes" id="UP000646877"/>
    </source>
</evidence>
<keyword evidence="6" id="KW-1185">Reference proteome</keyword>
<dbReference type="AlphaFoldDB" id="A0A8I2H540"/>
<dbReference type="Proteomes" id="UP000646877">
    <property type="component" value="Unassembled WGS sequence"/>
</dbReference>
<evidence type="ECO:0000259" key="2">
    <source>
        <dbReference type="Pfam" id="PF00975"/>
    </source>
</evidence>
<evidence type="ECO:0000313" key="4">
    <source>
        <dbReference type="EMBL" id="WOX27048.1"/>
    </source>
</evidence>
<dbReference type="SUPFAM" id="SSF53474">
    <property type="entry name" value="alpha/beta-Hydrolases"/>
    <property type="match status" value="1"/>
</dbReference>
<gene>
    <name evidence="3" type="ORF">F9Y85_03340</name>
    <name evidence="4" type="ORF">R5H13_10225</name>
</gene>
<evidence type="ECO:0000256" key="1">
    <source>
        <dbReference type="ARBA" id="ARBA00007169"/>
    </source>
</evidence>
<dbReference type="InterPro" id="IPR001031">
    <property type="entry name" value="Thioesterase"/>
</dbReference>
<reference evidence="3" key="1">
    <citation type="submission" date="2019-10" db="EMBL/GenBank/DDBJ databases">
        <authorList>
            <person name="Paulsen S."/>
        </authorList>
    </citation>
    <scope>NUCLEOTIDE SEQUENCE</scope>
    <source>
        <strain evidence="3">LMG 19692</strain>
    </source>
</reference>
<dbReference type="Gene3D" id="3.40.50.1820">
    <property type="entry name" value="alpha/beta hydrolase"/>
    <property type="match status" value="1"/>
</dbReference>
<name>A0A8I2H540_9GAMM</name>
<dbReference type="Proteomes" id="UP001304419">
    <property type="component" value="Chromosome 1"/>
</dbReference>
<dbReference type="EMBL" id="CP137578">
    <property type="protein sequence ID" value="WOX27048.1"/>
    <property type="molecule type" value="Genomic_DNA"/>
</dbReference>
<accession>A0A8I2H540</accession>
<proteinExistence type="inferred from homology"/>
<dbReference type="PANTHER" id="PTHR11487">
    <property type="entry name" value="THIOESTERASE"/>
    <property type="match status" value="1"/>
</dbReference>
<sequence length="263" mass="29076">MITNKIEERINHQLSTSKWFSLLNKPNTIRKQLICFPFAGADAAVYQNWAGKLPEDVALYALQAPGRKERSHEAAIDNIHTLVAAIASILSKATPLPSVFYGHSNGAYIAYELALALQHSSCNIVKHLFIAARKAPQYAIRKSPYHTLDDKKFIAAVNLMGGLPPALLNDIELQQLMLPTLKADFKLGETYQYDSACKLDVPATVLYGTRDKAATGTDMHHWESCFTQGITPKAIPGRHFFMQDSSALVLKEINAVLETLSPL</sequence>
<feature type="domain" description="Thioesterase" evidence="2">
    <location>
        <begin position="32"/>
        <end position="255"/>
    </location>
</feature>
<dbReference type="InterPro" id="IPR029058">
    <property type="entry name" value="AB_hydrolase_fold"/>
</dbReference>